<accession>A0ABU8PB41</accession>
<reference evidence="1 2" key="1">
    <citation type="submission" date="2023-12" db="EMBL/GenBank/DDBJ databases">
        <title>Gut-associated functions are favored during microbiome assembly across C. elegans life.</title>
        <authorList>
            <person name="Zimmermann J."/>
        </authorList>
    </citation>
    <scope>NUCLEOTIDE SEQUENCE [LARGE SCALE GENOMIC DNA]</scope>
    <source>
        <strain evidence="1 2">MYb71</strain>
    </source>
</reference>
<dbReference type="EMBL" id="JBBGZH010000001">
    <property type="protein sequence ID" value="MEJ5019321.1"/>
    <property type="molecule type" value="Genomic_DNA"/>
</dbReference>
<sequence>MTQTFIGYKPGVGPVLKCLKYDTDDPLTLANTAYDRFFFNSETQNLSYVFTTNAFYYRAAEISALPTSFSISNNLGNTVITGRYGEASTFYNVTTYYKIASAYPSIGYVPLSEFRMVNLLNNRVECGSFYNKVYVADGGHRIVDAQQFYTIMGRCTGYISNETTMPTVYTGQISNTDSGRVGVGEWFVWERKNVYKDNRDPNAFFPNVWDLPADNSPMRSYGYIAGLEGFRANSSEFILARPGFDVNTTNEFGTIISSRNRSPALCVMNGVRNSIPINGSVTIPAPPGVILSQRAVADVMFRVSGQTWCVPGLLSDTTEAGKFVVSYEISNNAVTFHNSHKDVIDIRYVVFNVDDFGTSTGGNQVMFRGNDGTRDFVQIKKPGTSDPASRPNDILFDSRFPQFQIIAQGFIPIGSFSNSSTFGSKTYRLNFNNSGFVPFLKYSIVFPNCVTTPLLRYEVGTGGGMANIAMRAHVSDTFVDFFCQPDSGWSDAYADGSSWKKVDYGAPMQGVRYYIFGIAQ</sequence>
<evidence type="ECO:0000313" key="1">
    <source>
        <dbReference type="EMBL" id="MEJ5019321.1"/>
    </source>
</evidence>
<comment type="caution">
    <text evidence="1">The sequence shown here is derived from an EMBL/GenBank/DDBJ whole genome shotgun (WGS) entry which is preliminary data.</text>
</comment>
<organism evidence="1 2">
    <name type="scientific">Ochrobactrum vermis</name>
    <dbReference type="NCBI Taxonomy" id="1827297"/>
    <lineage>
        <taxon>Bacteria</taxon>
        <taxon>Pseudomonadati</taxon>
        <taxon>Pseudomonadota</taxon>
        <taxon>Alphaproteobacteria</taxon>
        <taxon>Hyphomicrobiales</taxon>
        <taxon>Brucellaceae</taxon>
        <taxon>Brucella/Ochrobactrum group</taxon>
        <taxon>Ochrobactrum</taxon>
    </lineage>
</organism>
<keyword evidence="2" id="KW-1185">Reference proteome</keyword>
<dbReference type="RefSeq" id="WP_105541824.1">
    <property type="nucleotide sequence ID" value="NZ_JBBGZH010000001.1"/>
</dbReference>
<name>A0ABU8PB41_9HYPH</name>
<protein>
    <submittedName>
        <fullName evidence="1">Uncharacterized protein</fullName>
    </submittedName>
</protein>
<evidence type="ECO:0000313" key="2">
    <source>
        <dbReference type="Proteomes" id="UP001375812"/>
    </source>
</evidence>
<proteinExistence type="predicted"/>
<dbReference type="Proteomes" id="UP001375812">
    <property type="component" value="Unassembled WGS sequence"/>
</dbReference>
<gene>
    <name evidence="1" type="ORF">WH297_06150</name>
</gene>